<evidence type="ECO:0000313" key="3">
    <source>
        <dbReference type="Proteomes" id="UP000586918"/>
    </source>
</evidence>
<organism evidence="2 3">
    <name type="scientific">Pseudonocardia bannensis</name>
    <dbReference type="NCBI Taxonomy" id="630973"/>
    <lineage>
        <taxon>Bacteria</taxon>
        <taxon>Bacillati</taxon>
        <taxon>Actinomycetota</taxon>
        <taxon>Actinomycetes</taxon>
        <taxon>Pseudonocardiales</taxon>
        <taxon>Pseudonocardiaceae</taxon>
        <taxon>Pseudonocardia</taxon>
    </lineage>
</organism>
<gene>
    <name evidence="2" type="ORF">HF519_17480</name>
</gene>
<sequence length="191" mass="20121">MVAPAPPLLPIFRSRLQGDLLAALLLVPDGEFTLSTLARRTGASLSAVQREVDRLEEAGIVASRRIGNARLVSGDPGSPAAAPLAELVALSFGPVQVLTEEFADLDGIDVLEVFGSWAARHAGERGPAPADVDVLVVGSPDRDAVHDAVARAEERIGLPVNATVVSPDRWETGDDGFVRRVRSAPRVGIPR</sequence>
<name>A0A848DLL5_9PSEU</name>
<dbReference type="CDD" id="cd00090">
    <property type="entry name" value="HTH_ARSR"/>
    <property type="match status" value="1"/>
</dbReference>
<evidence type="ECO:0000259" key="1">
    <source>
        <dbReference type="Pfam" id="PF12802"/>
    </source>
</evidence>
<dbReference type="InterPro" id="IPR000835">
    <property type="entry name" value="HTH_MarR-typ"/>
</dbReference>
<evidence type="ECO:0000313" key="2">
    <source>
        <dbReference type="EMBL" id="NMH93331.1"/>
    </source>
</evidence>
<dbReference type="Pfam" id="PF12802">
    <property type="entry name" value="MarR_2"/>
    <property type="match status" value="1"/>
</dbReference>
<dbReference type="Proteomes" id="UP000586918">
    <property type="component" value="Unassembled WGS sequence"/>
</dbReference>
<protein>
    <submittedName>
        <fullName evidence="2">Winged helix-turn-helix transcriptional regulator</fullName>
    </submittedName>
</protein>
<accession>A0A848DLL5</accession>
<dbReference type="InterPro" id="IPR011991">
    <property type="entry name" value="ArsR-like_HTH"/>
</dbReference>
<keyword evidence="3" id="KW-1185">Reference proteome</keyword>
<dbReference type="InterPro" id="IPR036388">
    <property type="entry name" value="WH-like_DNA-bd_sf"/>
</dbReference>
<reference evidence="2 3" key="1">
    <citation type="submission" date="2020-04" db="EMBL/GenBank/DDBJ databases">
        <authorList>
            <person name="Klaysubun C."/>
            <person name="Duangmal K."/>
            <person name="Lipun K."/>
        </authorList>
    </citation>
    <scope>NUCLEOTIDE SEQUENCE [LARGE SCALE GENOMIC DNA]</scope>
    <source>
        <strain evidence="2 3">DSM 45300</strain>
    </source>
</reference>
<dbReference type="RefSeq" id="WP_169414033.1">
    <property type="nucleotide sequence ID" value="NZ_JAAXKZ010000065.1"/>
</dbReference>
<dbReference type="GO" id="GO:0003700">
    <property type="term" value="F:DNA-binding transcription factor activity"/>
    <property type="evidence" value="ECO:0007669"/>
    <property type="project" value="InterPro"/>
</dbReference>
<comment type="caution">
    <text evidence="2">The sequence shown here is derived from an EMBL/GenBank/DDBJ whole genome shotgun (WGS) entry which is preliminary data.</text>
</comment>
<dbReference type="InterPro" id="IPR036390">
    <property type="entry name" value="WH_DNA-bd_sf"/>
</dbReference>
<feature type="domain" description="HTH marR-type" evidence="1">
    <location>
        <begin position="15"/>
        <end position="65"/>
    </location>
</feature>
<proteinExistence type="predicted"/>
<dbReference type="AlphaFoldDB" id="A0A848DLL5"/>
<dbReference type="Gene3D" id="1.10.10.10">
    <property type="entry name" value="Winged helix-like DNA-binding domain superfamily/Winged helix DNA-binding domain"/>
    <property type="match status" value="1"/>
</dbReference>
<dbReference type="SUPFAM" id="SSF46785">
    <property type="entry name" value="Winged helix' DNA-binding domain"/>
    <property type="match status" value="1"/>
</dbReference>
<dbReference type="EMBL" id="JAAXKZ010000065">
    <property type="protein sequence ID" value="NMH93331.1"/>
    <property type="molecule type" value="Genomic_DNA"/>
</dbReference>